<dbReference type="Proteomes" id="UP001345963">
    <property type="component" value="Unassembled WGS sequence"/>
</dbReference>
<sequence length="86" mass="9399">MNPDRPAAGPAAKRGVLLCFSFLPLHPDFSPVFHGCWLSGIYVSLAAFSLARRQRAGIPSWVHWHCSSGSLLTAPLITQGHNHRPL</sequence>
<proteinExistence type="predicted"/>
<comment type="caution">
    <text evidence="2">The sequence shown here is derived from an EMBL/GenBank/DDBJ whole genome shotgun (WGS) entry which is preliminary data.</text>
</comment>
<keyword evidence="3" id="KW-1185">Reference proteome</keyword>
<accession>A0ABU7CBJ1</accession>
<evidence type="ECO:0000256" key="1">
    <source>
        <dbReference type="SAM" id="Phobius"/>
    </source>
</evidence>
<name>A0ABU7CBJ1_9TELE</name>
<dbReference type="EMBL" id="JAHUTI010081746">
    <property type="protein sequence ID" value="MED6258954.1"/>
    <property type="molecule type" value="Genomic_DNA"/>
</dbReference>
<reference evidence="2 3" key="1">
    <citation type="submission" date="2021-07" db="EMBL/GenBank/DDBJ databases">
        <authorList>
            <person name="Palmer J.M."/>
        </authorList>
    </citation>
    <scope>NUCLEOTIDE SEQUENCE [LARGE SCALE GENOMIC DNA]</scope>
    <source>
        <strain evidence="2 3">AT_MEX2019</strain>
        <tissue evidence="2">Muscle</tissue>
    </source>
</reference>
<gene>
    <name evidence="2" type="ORF">ATANTOWER_014778</name>
</gene>
<feature type="transmembrane region" description="Helical" evidence="1">
    <location>
        <begin position="32"/>
        <end position="51"/>
    </location>
</feature>
<evidence type="ECO:0000313" key="3">
    <source>
        <dbReference type="Proteomes" id="UP001345963"/>
    </source>
</evidence>
<protein>
    <submittedName>
        <fullName evidence="2">Uncharacterized protein</fullName>
    </submittedName>
</protein>
<organism evidence="2 3">
    <name type="scientific">Ataeniobius toweri</name>
    <dbReference type="NCBI Taxonomy" id="208326"/>
    <lineage>
        <taxon>Eukaryota</taxon>
        <taxon>Metazoa</taxon>
        <taxon>Chordata</taxon>
        <taxon>Craniata</taxon>
        <taxon>Vertebrata</taxon>
        <taxon>Euteleostomi</taxon>
        <taxon>Actinopterygii</taxon>
        <taxon>Neopterygii</taxon>
        <taxon>Teleostei</taxon>
        <taxon>Neoteleostei</taxon>
        <taxon>Acanthomorphata</taxon>
        <taxon>Ovalentaria</taxon>
        <taxon>Atherinomorphae</taxon>
        <taxon>Cyprinodontiformes</taxon>
        <taxon>Goodeidae</taxon>
        <taxon>Ataeniobius</taxon>
    </lineage>
</organism>
<keyword evidence="1" id="KW-1133">Transmembrane helix</keyword>
<keyword evidence="1" id="KW-0472">Membrane</keyword>
<evidence type="ECO:0000313" key="2">
    <source>
        <dbReference type="EMBL" id="MED6258954.1"/>
    </source>
</evidence>
<keyword evidence="1" id="KW-0812">Transmembrane</keyword>